<dbReference type="OrthoDB" id="2592504at2759"/>
<dbReference type="Pfam" id="PF24852">
    <property type="entry name" value="DUF7726"/>
    <property type="match status" value="2"/>
</dbReference>
<accession>A0A225V9Q4</accession>
<proteinExistence type="predicted"/>
<evidence type="ECO:0000313" key="3">
    <source>
        <dbReference type="EMBL" id="OWZ01170.1"/>
    </source>
</evidence>
<feature type="domain" description="DUF7726" evidence="2">
    <location>
        <begin position="1"/>
        <end position="48"/>
    </location>
</feature>
<dbReference type="InterPro" id="IPR056143">
    <property type="entry name" value="DUF7726"/>
</dbReference>
<name>A0A225V9Q4_9STRA</name>
<dbReference type="EMBL" id="NBNE01007052">
    <property type="protein sequence ID" value="OWZ01170.1"/>
    <property type="molecule type" value="Genomic_DNA"/>
</dbReference>
<evidence type="ECO:0000313" key="4">
    <source>
        <dbReference type="Proteomes" id="UP000198211"/>
    </source>
</evidence>
<evidence type="ECO:0000256" key="1">
    <source>
        <dbReference type="SAM" id="MobiDB-lite"/>
    </source>
</evidence>
<organism evidence="3 4">
    <name type="scientific">Phytophthora megakarya</name>
    <dbReference type="NCBI Taxonomy" id="4795"/>
    <lineage>
        <taxon>Eukaryota</taxon>
        <taxon>Sar</taxon>
        <taxon>Stramenopiles</taxon>
        <taxon>Oomycota</taxon>
        <taxon>Peronosporomycetes</taxon>
        <taxon>Peronosporales</taxon>
        <taxon>Peronosporaceae</taxon>
        <taxon>Phytophthora</taxon>
    </lineage>
</organism>
<comment type="caution">
    <text evidence="3">The sequence shown here is derived from an EMBL/GenBank/DDBJ whole genome shotgun (WGS) entry which is preliminary data.</text>
</comment>
<feature type="domain" description="DUF7726" evidence="2">
    <location>
        <begin position="101"/>
        <end position="173"/>
    </location>
</feature>
<reference evidence="4" key="1">
    <citation type="submission" date="2017-03" db="EMBL/GenBank/DDBJ databases">
        <title>Phytopthora megakarya and P. palmivora, two closely related causual agents of cacao black pod achieved similar genome size and gene model numbers by different mechanisms.</title>
        <authorList>
            <person name="Ali S."/>
            <person name="Shao J."/>
            <person name="Larry D.J."/>
            <person name="Kronmiller B."/>
            <person name="Shen D."/>
            <person name="Strem M.D."/>
            <person name="Melnick R.L."/>
            <person name="Guiltinan M.J."/>
            <person name="Tyler B.M."/>
            <person name="Meinhardt L.W."/>
            <person name="Bailey B.A."/>
        </authorList>
    </citation>
    <scope>NUCLEOTIDE SEQUENCE [LARGE SCALE GENOMIC DNA]</scope>
    <source>
        <strain evidence="4">zdho120</strain>
    </source>
</reference>
<dbReference type="PANTHER" id="PTHR42339:SF1">
    <property type="entry name" value="HISTONE H1"/>
    <property type="match status" value="1"/>
</dbReference>
<dbReference type="STRING" id="4795.A0A225V9Q4"/>
<dbReference type="Proteomes" id="UP000198211">
    <property type="component" value="Unassembled WGS sequence"/>
</dbReference>
<dbReference type="PANTHER" id="PTHR42339">
    <property type="entry name" value="HISTONE H1"/>
    <property type="match status" value="1"/>
</dbReference>
<protein>
    <recommendedName>
        <fullName evidence="2">DUF7726 domain-containing protein</fullName>
    </recommendedName>
</protein>
<feature type="region of interest" description="Disordered" evidence="1">
    <location>
        <begin position="52"/>
        <end position="76"/>
    </location>
</feature>
<gene>
    <name evidence="3" type="ORF">PHMEG_00027503</name>
</gene>
<sequence>MTLKEFLKECGVNPGPYYRFMDLNGRDRGAGNTTYLGASVFFYRREKRVKMDKKKQKANDKKRKATEQRETKAKKKKDGLDLLKHIEETELEDEGENGFPPVYDDCDEIRKKVSEFLGEKIVTQAAFLKTLGNVSTNSLRSFLSMKRGAGSGAANVVYRTAYVFFEKKRILEGGEKTKKRLDNEARQGPDGFELRHDDGKRYLLFSEL</sequence>
<evidence type="ECO:0000259" key="2">
    <source>
        <dbReference type="Pfam" id="PF24852"/>
    </source>
</evidence>
<keyword evidence="4" id="KW-1185">Reference proteome</keyword>
<feature type="compositionally biased region" description="Basic residues" evidence="1">
    <location>
        <begin position="52"/>
        <end position="64"/>
    </location>
</feature>
<dbReference type="AlphaFoldDB" id="A0A225V9Q4"/>